<organism evidence="2 3">
    <name type="scientific">Imshaugia aleurites</name>
    <dbReference type="NCBI Taxonomy" id="172621"/>
    <lineage>
        <taxon>Eukaryota</taxon>
        <taxon>Fungi</taxon>
        <taxon>Dikarya</taxon>
        <taxon>Ascomycota</taxon>
        <taxon>Pezizomycotina</taxon>
        <taxon>Lecanoromycetes</taxon>
        <taxon>OSLEUM clade</taxon>
        <taxon>Lecanoromycetidae</taxon>
        <taxon>Lecanorales</taxon>
        <taxon>Lecanorineae</taxon>
        <taxon>Parmeliaceae</taxon>
        <taxon>Imshaugia</taxon>
    </lineage>
</organism>
<proteinExistence type="predicted"/>
<dbReference type="Proteomes" id="UP000664534">
    <property type="component" value="Unassembled WGS sequence"/>
</dbReference>
<protein>
    <submittedName>
        <fullName evidence="2">Uncharacterized protein</fullName>
    </submittedName>
</protein>
<gene>
    <name evidence="2" type="ORF">IMSHALPRED_004932</name>
</gene>
<reference evidence="2" key="1">
    <citation type="submission" date="2021-03" db="EMBL/GenBank/DDBJ databases">
        <authorList>
            <person name="Tagirdzhanova G."/>
        </authorList>
    </citation>
    <scope>NUCLEOTIDE SEQUENCE</scope>
</reference>
<dbReference type="AlphaFoldDB" id="A0A8H3IM97"/>
<feature type="region of interest" description="Disordered" evidence="1">
    <location>
        <begin position="196"/>
        <end position="219"/>
    </location>
</feature>
<dbReference type="EMBL" id="CAJPDT010000025">
    <property type="protein sequence ID" value="CAF9920495.1"/>
    <property type="molecule type" value="Genomic_DNA"/>
</dbReference>
<keyword evidence="3" id="KW-1185">Reference proteome</keyword>
<feature type="compositionally biased region" description="Polar residues" evidence="1">
    <location>
        <begin position="202"/>
        <end position="219"/>
    </location>
</feature>
<evidence type="ECO:0000313" key="3">
    <source>
        <dbReference type="Proteomes" id="UP000664534"/>
    </source>
</evidence>
<evidence type="ECO:0000256" key="1">
    <source>
        <dbReference type="SAM" id="MobiDB-lite"/>
    </source>
</evidence>
<sequence>MVPPPDPSLEEWHALAPHNNLVPSVQRHNEPLRSDQLGLLESSQFSYEFEKRNNFTPIGTQPLPGEGQALIGLGRPVPHDAPESSSQERHVPAPIRKHAPRKLQSWFDKMRGRALTRPNGPTPRDIPGSSAGEHHVFSSSRRAAPQNILASPFGERHAFTRPSHPAPRDMSGPSAQGRHVSTPMVEEVSLNIPRSFVESLPASPQTTEPARLDTSGSSV</sequence>
<accession>A0A8H3IM97</accession>
<feature type="compositionally biased region" description="Basic and acidic residues" evidence="1">
    <location>
        <begin position="77"/>
        <end position="91"/>
    </location>
</feature>
<evidence type="ECO:0000313" key="2">
    <source>
        <dbReference type="EMBL" id="CAF9920495.1"/>
    </source>
</evidence>
<name>A0A8H3IM97_9LECA</name>
<feature type="region of interest" description="Disordered" evidence="1">
    <location>
        <begin position="55"/>
        <end position="183"/>
    </location>
</feature>
<comment type="caution">
    <text evidence="2">The sequence shown here is derived from an EMBL/GenBank/DDBJ whole genome shotgun (WGS) entry which is preliminary data.</text>
</comment>